<evidence type="ECO:0000313" key="2">
    <source>
        <dbReference type="Proteomes" id="UP000016922"/>
    </source>
</evidence>
<dbReference type="Proteomes" id="UP000016922">
    <property type="component" value="Unassembled WGS sequence"/>
</dbReference>
<dbReference type="Gene3D" id="3.90.1150.10">
    <property type="entry name" value="Aspartate Aminotransferase, domain 1"/>
    <property type="match status" value="1"/>
</dbReference>
<dbReference type="KEGG" id="glz:GLAREA_11541"/>
<dbReference type="Gene3D" id="3.40.640.10">
    <property type="entry name" value="Type I PLP-dependent aspartate aminotransferase-like (Major domain)"/>
    <property type="match status" value="1"/>
</dbReference>
<keyword evidence="1" id="KW-0808">Transferase</keyword>
<name>S3CGC6_GLAL2</name>
<sequence length="381" mass="42663">MQKKIPFNRPTFIGGEVDNVIDATKRGSLGGNGHYTKKCQQWITQHMGGGRTFLTTSCTSALEMAAILMDIKYGDEVIVPSYTYVSTINAFLLRGATLVYVDVDPGTMNIDHKLIAAAITQKTRAIVVVHYAGVACEMDSITTLARDSGVYIVEDAAQALTSKYHSRSLGSIGDIGCFSFHETKNFTSGGQGGAISINNEELLARAEVVYDNGTNRMQFLRGLVDYYHWEDIGSNFFMSEVQAAYLWAQLDKSSIIQEQRSKLWRRYRKSLRPLAEQRAITLPLIPDDCEHNAHIFFFKCLSAEQRNAFIAHMDLGGVVVCAHFVPLHSRPIGLMSGRFVGQDRFTTADSQCLVRLPLHYSMSVEEQNVVIEKCWTFFKKR</sequence>
<dbReference type="RefSeq" id="XP_008087875.1">
    <property type="nucleotide sequence ID" value="XM_008089684.1"/>
</dbReference>
<accession>S3CGC6</accession>
<dbReference type="GO" id="GO:0019180">
    <property type="term" value="F:dTDP-4-amino-4,6-dideoxygalactose transaminase activity"/>
    <property type="evidence" value="ECO:0007669"/>
    <property type="project" value="TreeGrafter"/>
</dbReference>
<dbReference type="Pfam" id="PF01041">
    <property type="entry name" value="DegT_DnrJ_EryC1"/>
    <property type="match status" value="1"/>
</dbReference>
<proteinExistence type="predicted"/>
<dbReference type="HOGENOM" id="CLU_033332_0_2_1"/>
<dbReference type="eggNOG" id="ENOG502S2DV">
    <property type="taxonomic scope" value="Eukaryota"/>
</dbReference>
<dbReference type="PIRSF" id="PIRSF000390">
    <property type="entry name" value="PLP_StrS"/>
    <property type="match status" value="1"/>
</dbReference>
<dbReference type="OrthoDB" id="416253at2759"/>
<dbReference type="GO" id="GO:0000271">
    <property type="term" value="P:polysaccharide biosynthetic process"/>
    <property type="evidence" value="ECO:0007669"/>
    <property type="project" value="TreeGrafter"/>
</dbReference>
<dbReference type="InterPro" id="IPR000653">
    <property type="entry name" value="DegT/StrS_aminotransferase"/>
</dbReference>
<dbReference type="GO" id="GO:0030170">
    <property type="term" value="F:pyridoxal phosphate binding"/>
    <property type="evidence" value="ECO:0007669"/>
    <property type="project" value="TreeGrafter"/>
</dbReference>
<dbReference type="EMBL" id="KE145372">
    <property type="protein sequence ID" value="EPE24960.1"/>
    <property type="molecule type" value="Genomic_DNA"/>
</dbReference>
<dbReference type="PANTHER" id="PTHR30244">
    <property type="entry name" value="TRANSAMINASE"/>
    <property type="match status" value="1"/>
</dbReference>
<dbReference type="PANTHER" id="PTHR30244:SF34">
    <property type="entry name" value="DTDP-4-AMINO-4,6-DIDEOXYGALACTOSE TRANSAMINASE"/>
    <property type="match status" value="1"/>
</dbReference>
<dbReference type="OMA" id="VWNQYTI"/>
<dbReference type="InterPro" id="IPR012749">
    <property type="entry name" value="WecE-like"/>
</dbReference>
<dbReference type="SUPFAM" id="SSF53383">
    <property type="entry name" value="PLP-dependent transferases"/>
    <property type="match status" value="1"/>
</dbReference>
<organism evidence="1 2">
    <name type="scientific">Glarea lozoyensis (strain ATCC 20868 / MF5171)</name>
    <dbReference type="NCBI Taxonomy" id="1116229"/>
    <lineage>
        <taxon>Eukaryota</taxon>
        <taxon>Fungi</taxon>
        <taxon>Dikarya</taxon>
        <taxon>Ascomycota</taxon>
        <taxon>Pezizomycotina</taxon>
        <taxon>Leotiomycetes</taxon>
        <taxon>Helotiales</taxon>
        <taxon>Helotiaceae</taxon>
        <taxon>Glarea</taxon>
    </lineage>
</organism>
<dbReference type="InterPro" id="IPR015421">
    <property type="entry name" value="PyrdxlP-dep_Trfase_major"/>
</dbReference>
<dbReference type="AlphaFoldDB" id="S3CGC6"/>
<dbReference type="GeneID" id="19470582"/>
<evidence type="ECO:0000313" key="1">
    <source>
        <dbReference type="EMBL" id="EPE24960.1"/>
    </source>
</evidence>
<dbReference type="InterPro" id="IPR015422">
    <property type="entry name" value="PyrdxlP-dep_Trfase_small"/>
</dbReference>
<reference evidence="1 2" key="1">
    <citation type="journal article" date="2013" name="BMC Genomics">
        <title>Genomics-driven discovery of the pneumocandin biosynthetic gene cluster in the fungus Glarea lozoyensis.</title>
        <authorList>
            <person name="Chen L."/>
            <person name="Yue Q."/>
            <person name="Zhang X."/>
            <person name="Xiang M."/>
            <person name="Wang C."/>
            <person name="Li S."/>
            <person name="Che Y."/>
            <person name="Ortiz-Lopez F.J."/>
            <person name="Bills G.F."/>
            <person name="Liu X."/>
            <person name="An Z."/>
        </authorList>
    </citation>
    <scope>NUCLEOTIDE SEQUENCE [LARGE SCALE GENOMIC DNA]</scope>
    <source>
        <strain evidence="2">ATCC 20868 / MF5171</strain>
    </source>
</reference>
<dbReference type="NCBIfam" id="NF008687">
    <property type="entry name" value="PRK11706.1"/>
    <property type="match status" value="1"/>
</dbReference>
<dbReference type="NCBIfam" id="TIGR02379">
    <property type="entry name" value="ECA_wecE"/>
    <property type="match status" value="1"/>
</dbReference>
<dbReference type="CDD" id="cd00616">
    <property type="entry name" value="AHBA_syn"/>
    <property type="match status" value="1"/>
</dbReference>
<keyword evidence="2" id="KW-1185">Reference proteome</keyword>
<dbReference type="InterPro" id="IPR015424">
    <property type="entry name" value="PyrdxlP-dep_Trfase"/>
</dbReference>
<gene>
    <name evidence="1" type="ORF">GLAREA_11541</name>
</gene>
<dbReference type="FunFam" id="3.40.640.10:FF:000037">
    <property type="entry name" value="dTDP-4-amino-4,6-dideoxygalactose transaminase"/>
    <property type="match status" value="1"/>
</dbReference>
<protein>
    <submittedName>
        <fullName evidence="1">PLP-dependent transferase</fullName>
    </submittedName>
</protein>